<sequence>MQESNMQELNQNLQIEIKQLIIDTLNLEDITPADIETEAPLFGDGLGLDSIDALELGLAIKTRYGIVLSAESEDMRQHFSSVATLSSYIQSQQG</sequence>
<accession>A0A2D0KL84</accession>
<dbReference type="PROSITE" id="PS50075">
    <property type="entry name" value="CARRIER"/>
    <property type="match status" value="1"/>
</dbReference>
<evidence type="ECO:0000313" key="2">
    <source>
        <dbReference type="EMBL" id="PHM64199.1"/>
    </source>
</evidence>
<dbReference type="SUPFAM" id="SSF47336">
    <property type="entry name" value="ACP-like"/>
    <property type="match status" value="1"/>
</dbReference>
<organism evidence="2 3">
    <name type="scientific">Xenorhabdus stockiae</name>
    <dbReference type="NCBI Taxonomy" id="351614"/>
    <lineage>
        <taxon>Bacteria</taxon>
        <taxon>Pseudomonadati</taxon>
        <taxon>Pseudomonadota</taxon>
        <taxon>Gammaproteobacteria</taxon>
        <taxon>Enterobacterales</taxon>
        <taxon>Morganellaceae</taxon>
        <taxon>Xenorhabdus</taxon>
    </lineage>
</organism>
<dbReference type="Gene3D" id="1.10.1200.10">
    <property type="entry name" value="ACP-like"/>
    <property type="match status" value="1"/>
</dbReference>
<dbReference type="AlphaFoldDB" id="A0A2D0KL84"/>
<dbReference type="InterPro" id="IPR036736">
    <property type="entry name" value="ACP-like_sf"/>
</dbReference>
<dbReference type="InterPro" id="IPR009081">
    <property type="entry name" value="PP-bd_ACP"/>
</dbReference>
<dbReference type="EMBL" id="NJAJ01000034">
    <property type="protein sequence ID" value="PHM64199.1"/>
    <property type="molecule type" value="Genomic_DNA"/>
</dbReference>
<gene>
    <name evidence="2" type="ORF">Xsto_03222</name>
</gene>
<protein>
    <submittedName>
        <fullName evidence="2">Acyl carrier protein AcpC</fullName>
    </submittedName>
</protein>
<proteinExistence type="predicted"/>
<comment type="caution">
    <text evidence="2">The sequence shown here is derived from an EMBL/GenBank/DDBJ whole genome shotgun (WGS) entry which is preliminary data.</text>
</comment>
<dbReference type="NCBIfam" id="NF006617">
    <property type="entry name" value="PRK09184.1"/>
    <property type="match status" value="1"/>
</dbReference>
<evidence type="ECO:0000259" key="1">
    <source>
        <dbReference type="PROSITE" id="PS50075"/>
    </source>
</evidence>
<reference evidence="2 3" key="1">
    <citation type="journal article" date="2017" name="Nat. Microbiol.">
        <title>Natural product diversity associated with the nematode symbionts Photorhabdus and Xenorhabdus.</title>
        <authorList>
            <person name="Tobias N.J."/>
            <person name="Wolff H."/>
            <person name="Djahanschiri B."/>
            <person name="Grundmann F."/>
            <person name="Kronenwerth M."/>
            <person name="Shi Y.M."/>
            <person name="Simonyi S."/>
            <person name="Grun P."/>
            <person name="Shapiro-Ilan D."/>
            <person name="Pidot S.J."/>
            <person name="Stinear T.P."/>
            <person name="Ebersberger I."/>
            <person name="Bode H.B."/>
        </authorList>
    </citation>
    <scope>NUCLEOTIDE SEQUENCE [LARGE SCALE GENOMIC DNA]</scope>
    <source>
        <strain evidence="2 3">DSM 17904</strain>
    </source>
</reference>
<name>A0A2D0KL84_9GAMM</name>
<evidence type="ECO:0000313" key="3">
    <source>
        <dbReference type="Proteomes" id="UP000222366"/>
    </source>
</evidence>
<dbReference type="Proteomes" id="UP000222366">
    <property type="component" value="Unassembled WGS sequence"/>
</dbReference>
<feature type="domain" description="Carrier" evidence="1">
    <location>
        <begin position="11"/>
        <end position="93"/>
    </location>
</feature>
<keyword evidence="3" id="KW-1185">Reference proteome</keyword>
<dbReference type="Pfam" id="PF00550">
    <property type="entry name" value="PP-binding"/>
    <property type="match status" value="1"/>
</dbReference>